<dbReference type="NCBIfam" id="TIGR05002">
    <property type="entry name" value="NxxGxxAF_repeat"/>
    <property type="match status" value="3"/>
</dbReference>
<dbReference type="OrthoDB" id="508097at2"/>
<dbReference type="InterPro" id="IPR055876">
    <property type="entry name" value="DUF7453"/>
</dbReference>
<gene>
    <name evidence="2" type="ORF">EV148_10121</name>
</gene>
<protein>
    <recommendedName>
        <fullName evidence="4">FG-GAP repeat protein</fullName>
    </recommendedName>
</protein>
<dbReference type="PROSITE" id="PS51257">
    <property type="entry name" value="PROKAR_LIPOPROTEIN"/>
    <property type="match status" value="1"/>
</dbReference>
<dbReference type="EMBL" id="SLWQ01000001">
    <property type="protein sequence ID" value="TCO42616.1"/>
    <property type="molecule type" value="Genomic_DNA"/>
</dbReference>
<feature type="signal peptide" evidence="1">
    <location>
        <begin position="1"/>
        <end position="21"/>
    </location>
</feature>
<evidence type="ECO:0000256" key="1">
    <source>
        <dbReference type="SAM" id="SignalP"/>
    </source>
</evidence>
<dbReference type="AlphaFoldDB" id="A0A4R2IEJ8"/>
<proteinExistence type="predicted"/>
<keyword evidence="1" id="KW-0732">Signal</keyword>
<reference evidence="2 3" key="1">
    <citation type="journal article" date="2015" name="Stand. Genomic Sci.">
        <title>Genomic Encyclopedia of Bacterial and Archaeal Type Strains, Phase III: the genomes of soil and plant-associated and newly described type strains.</title>
        <authorList>
            <person name="Whitman W.B."/>
            <person name="Woyke T."/>
            <person name="Klenk H.P."/>
            <person name="Zhou Y."/>
            <person name="Lilburn T.G."/>
            <person name="Beck B.J."/>
            <person name="De Vos P."/>
            <person name="Vandamme P."/>
            <person name="Eisen J.A."/>
            <person name="Garrity G."/>
            <person name="Hugenholtz P."/>
            <person name="Kyrpides N.C."/>
        </authorList>
    </citation>
    <scope>NUCLEOTIDE SEQUENCE [LARGE SCALE GENOMIC DNA]</scope>
    <source>
        <strain evidence="2 3">A3</strain>
    </source>
</reference>
<evidence type="ECO:0000313" key="3">
    <source>
        <dbReference type="Proteomes" id="UP000294862"/>
    </source>
</evidence>
<keyword evidence="3" id="KW-1185">Reference proteome</keyword>
<sequence>MTHRHLLLPLMLLFACSTAPAGAQTILHHDGGATVADRKIDGTRVERAARTTLAPPSAARPLATTTPAGAALCDAAPVAWHGLPLPDGEDGTLSPLSFMHAATLNNHGRIAFAALVDDAARNQGVFTADADGLRIVALGCGPGGGSGSSDACGDPSPIGGTFTGFFLSTFATPDINDAGDVLFLADVTGGSAPRGLFLYRATTGTIVKVAAVGDPSPLGGTITRLGMGSMNNVGTIAFLATTDDGDGSDVLLWQDGTLTKYVAAGDPAPGGGTFWAIGTEFWGFEDGSSIAGGPVPGINESGQVSFRGYVSGGVAAGGLFLGTKGTHEWLVRAGDAVPGGGTYNDFGAPLLNNNGEIAFFSETSDTSALAWVVGKPGQWRRALAPYDAIGDGIAWELAYSRNPMNALADNGDLAVWTRRFMSDSSELNTLLVSHADASLDVLAVQGTPTPFGGSWGGSMDGWPSINQANQLRVGSATPGFALSADVVLTTCASSPDVIFRDGFDGGA</sequence>
<evidence type="ECO:0000313" key="2">
    <source>
        <dbReference type="EMBL" id="TCO42616.1"/>
    </source>
</evidence>
<dbReference type="Pfam" id="PF24251">
    <property type="entry name" value="DUF7453"/>
    <property type="match status" value="1"/>
</dbReference>
<organism evidence="2 3">
    <name type="scientific">Dokdonella fugitiva</name>
    <dbReference type="NCBI Taxonomy" id="328517"/>
    <lineage>
        <taxon>Bacteria</taxon>
        <taxon>Pseudomonadati</taxon>
        <taxon>Pseudomonadota</taxon>
        <taxon>Gammaproteobacteria</taxon>
        <taxon>Lysobacterales</taxon>
        <taxon>Rhodanobacteraceae</taxon>
        <taxon>Dokdonella</taxon>
    </lineage>
</organism>
<comment type="caution">
    <text evidence="2">The sequence shown here is derived from an EMBL/GenBank/DDBJ whole genome shotgun (WGS) entry which is preliminary data.</text>
</comment>
<name>A0A4R2IEJ8_9GAMM</name>
<feature type="chain" id="PRO_5020660211" description="FG-GAP repeat protein" evidence="1">
    <location>
        <begin position="22"/>
        <end position="507"/>
    </location>
</feature>
<dbReference type="RefSeq" id="WP_131991634.1">
    <property type="nucleotide sequence ID" value="NZ_SLWQ01000001.1"/>
</dbReference>
<evidence type="ECO:0008006" key="4">
    <source>
        <dbReference type="Google" id="ProtNLM"/>
    </source>
</evidence>
<accession>A0A4R2IEJ8</accession>
<dbReference type="Proteomes" id="UP000294862">
    <property type="component" value="Unassembled WGS sequence"/>
</dbReference>